<gene>
    <name evidence="1" type="ordered locus">Amet_3250</name>
</gene>
<dbReference type="HOGENOM" id="CLU_3179366_0_0_9"/>
<accession>A6TT70</accession>
<organism evidence="1 2">
    <name type="scientific">Alkaliphilus metalliredigens (strain QYMF)</name>
    <dbReference type="NCBI Taxonomy" id="293826"/>
    <lineage>
        <taxon>Bacteria</taxon>
        <taxon>Bacillati</taxon>
        <taxon>Bacillota</taxon>
        <taxon>Clostridia</taxon>
        <taxon>Peptostreptococcales</taxon>
        <taxon>Natronincolaceae</taxon>
        <taxon>Alkaliphilus</taxon>
    </lineage>
</organism>
<name>A6TT70_ALKMQ</name>
<dbReference type="AlphaFoldDB" id="A6TT70"/>
<dbReference type="KEGG" id="amt:Amet_3250"/>
<keyword evidence="2" id="KW-1185">Reference proteome</keyword>
<evidence type="ECO:0000313" key="2">
    <source>
        <dbReference type="Proteomes" id="UP000001572"/>
    </source>
</evidence>
<dbReference type="EMBL" id="CP000724">
    <property type="protein sequence ID" value="ABR49388.1"/>
    <property type="molecule type" value="Genomic_DNA"/>
</dbReference>
<dbReference type="STRING" id="293826.Amet_3250"/>
<proteinExistence type="predicted"/>
<evidence type="ECO:0000313" key="1">
    <source>
        <dbReference type="EMBL" id="ABR49388.1"/>
    </source>
</evidence>
<reference evidence="2" key="1">
    <citation type="journal article" date="2016" name="Genome Announc.">
        <title>Complete genome sequence of Alkaliphilus metalliredigens strain QYMF, an alkaliphilic and metal-reducing bacterium isolated from borax-contaminated leachate ponds.</title>
        <authorList>
            <person name="Hwang C."/>
            <person name="Copeland A."/>
            <person name="Lucas S."/>
            <person name="Lapidus A."/>
            <person name="Barry K."/>
            <person name="Detter J.C."/>
            <person name="Glavina Del Rio T."/>
            <person name="Hammon N."/>
            <person name="Israni S."/>
            <person name="Dalin E."/>
            <person name="Tice H."/>
            <person name="Pitluck S."/>
            <person name="Chertkov O."/>
            <person name="Brettin T."/>
            <person name="Bruce D."/>
            <person name="Han C."/>
            <person name="Schmutz J."/>
            <person name="Larimer F."/>
            <person name="Land M.L."/>
            <person name="Hauser L."/>
            <person name="Kyrpides N."/>
            <person name="Mikhailova N."/>
            <person name="Ye Q."/>
            <person name="Zhou J."/>
            <person name="Richardson P."/>
            <person name="Fields M.W."/>
        </authorList>
    </citation>
    <scope>NUCLEOTIDE SEQUENCE [LARGE SCALE GENOMIC DNA]</scope>
    <source>
        <strain evidence="2">QYMF</strain>
    </source>
</reference>
<dbReference type="Proteomes" id="UP000001572">
    <property type="component" value="Chromosome"/>
</dbReference>
<sequence length="46" mass="5319">MIFEVKKIKENFLCENKNYPLSLFTGHLRNSGGKGSNLGELYWARD</sequence>
<protein>
    <submittedName>
        <fullName evidence="1">Uncharacterized protein</fullName>
    </submittedName>
</protein>